<name>A0A0L0EN20_9GAMM</name>
<accession>A0A0L0EN20</accession>
<dbReference type="Proteomes" id="UP000036850">
    <property type="component" value="Unassembled WGS sequence"/>
</dbReference>
<dbReference type="InterPro" id="IPR023213">
    <property type="entry name" value="CAT-like_dom_sf"/>
</dbReference>
<dbReference type="Gene3D" id="1.10.10.1830">
    <property type="entry name" value="Non-ribosomal peptide synthase, adenylation domain"/>
    <property type="match status" value="1"/>
</dbReference>
<evidence type="ECO:0000313" key="2">
    <source>
        <dbReference type="EMBL" id="KNC65298.1"/>
    </source>
</evidence>
<evidence type="ECO:0000313" key="3">
    <source>
        <dbReference type="Proteomes" id="UP000036850"/>
    </source>
</evidence>
<comment type="caution">
    <text evidence="2">The sequence shown here is derived from an EMBL/GenBank/DDBJ whole genome shotgun (WGS) entry which is preliminary data.</text>
</comment>
<dbReference type="OrthoDB" id="2472181at2"/>
<gene>
    <name evidence="2" type="ORF">AC626_24010</name>
</gene>
<dbReference type="AlphaFoldDB" id="A0A0L0EN20"/>
<protein>
    <recommendedName>
        <fullName evidence="1">TubC N-terminal docking domain-containing protein</fullName>
    </recommendedName>
</protein>
<dbReference type="Gene3D" id="3.30.559.10">
    <property type="entry name" value="Chloramphenicol acetyltransferase-like domain"/>
    <property type="match status" value="1"/>
</dbReference>
<dbReference type="SUPFAM" id="SSF52777">
    <property type="entry name" value="CoA-dependent acyltransferases"/>
    <property type="match status" value="1"/>
</dbReference>
<reference evidence="3" key="1">
    <citation type="submission" date="2015-07" db="EMBL/GenBank/DDBJ databases">
        <title>Draft genome sequence of a Pseudoalteromonas rubra strain, OCN096, isolated from Kaneohe Bay, Oahu, Hawaii.</title>
        <authorList>
            <person name="Beurmann S."/>
            <person name="Ushijima B."/>
            <person name="Belcaid M."/>
            <person name="Callahan S.M."/>
            <person name="Aeby G.S."/>
        </authorList>
    </citation>
    <scope>NUCLEOTIDE SEQUENCE [LARGE SCALE GENOMIC DNA]</scope>
    <source>
        <strain evidence="3">OCN096</strain>
    </source>
</reference>
<dbReference type="InterPro" id="IPR044894">
    <property type="entry name" value="TubC_N_sf"/>
</dbReference>
<dbReference type="EMBL" id="LFZX01000322">
    <property type="protein sequence ID" value="KNC65298.1"/>
    <property type="molecule type" value="Genomic_DNA"/>
</dbReference>
<dbReference type="PATRIC" id="fig|43658.6.peg.668"/>
<proteinExistence type="predicted"/>
<dbReference type="InterPro" id="IPR041464">
    <property type="entry name" value="TubC_N"/>
</dbReference>
<evidence type="ECO:0000259" key="1">
    <source>
        <dbReference type="Pfam" id="PF18563"/>
    </source>
</evidence>
<organism evidence="2 3">
    <name type="scientific">Pseudoalteromonas rubra</name>
    <dbReference type="NCBI Taxonomy" id="43658"/>
    <lineage>
        <taxon>Bacteria</taxon>
        <taxon>Pseudomonadati</taxon>
        <taxon>Pseudomonadota</taxon>
        <taxon>Gammaproteobacteria</taxon>
        <taxon>Alteromonadales</taxon>
        <taxon>Pseudoalteromonadaceae</taxon>
        <taxon>Pseudoalteromonas</taxon>
    </lineage>
</organism>
<sequence>MTEQLIVIEQLIADALRAGITLYEKNGALAFKQQGAFPDELKQRIVANKAEIIAYFQQQQDEVRVSSGHSTIAKADRSRPLPASYAQQGLWFIEQLQGSSQYYMPAEFVLTGHLDINALKDTSTPFILSA</sequence>
<dbReference type="Pfam" id="PF18563">
    <property type="entry name" value="TubC_N"/>
    <property type="match status" value="1"/>
</dbReference>
<feature type="domain" description="TubC N-terminal docking" evidence="1">
    <location>
        <begin position="8"/>
        <end position="58"/>
    </location>
</feature>